<protein>
    <submittedName>
        <fullName evidence="2">Chromosome segregation ATPase</fullName>
    </submittedName>
</protein>
<reference evidence="2 3" key="1">
    <citation type="submission" date="2016-05" db="EMBL/GenBank/DDBJ databases">
        <title>Genomic Taxonomy of the Vibrionaceae.</title>
        <authorList>
            <person name="Gomez-Gil B."/>
            <person name="Enciso-Ibarra J."/>
        </authorList>
    </citation>
    <scope>NUCLEOTIDE SEQUENCE [LARGE SCALE GENOMIC DNA]</scope>
    <source>
        <strain evidence="2 3">CAIM 1920</strain>
    </source>
</reference>
<proteinExistence type="predicted"/>
<sequence length="95" mass="10527">MVAIHGLPQPISRPSDRTSHSQPSVEADNGRNQTIVARAVSKGLKNPEMAGDAYQQIHYDRPDGRGQNALASYHDVQNQAKREQLEDLFGVDIYV</sequence>
<gene>
    <name evidence="2" type="ORF">A8L45_02115</name>
</gene>
<dbReference type="RefSeq" id="WP_068898729.1">
    <property type="nucleotide sequence ID" value="NZ_JBHUIF010000032.1"/>
</dbReference>
<evidence type="ECO:0000256" key="1">
    <source>
        <dbReference type="SAM" id="MobiDB-lite"/>
    </source>
</evidence>
<name>A0A1C3ERK9_9GAMM</name>
<dbReference type="STRING" id="1080227.A8L45_02115"/>
<dbReference type="EMBL" id="LYBM01000002">
    <property type="protein sequence ID" value="ODA35854.1"/>
    <property type="molecule type" value="Genomic_DNA"/>
</dbReference>
<feature type="region of interest" description="Disordered" evidence="1">
    <location>
        <begin position="1"/>
        <end position="31"/>
    </location>
</feature>
<dbReference type="AlphaFoldDB" id="A0A1C3ERK9"/>
<comment type="caution">
    <text evidence="2">The sequence shown here is derived from an EMBL/GenBank/DDBJ whole genome shotgun (WGS) entry which is preliminary data.</text>
</comment>
<evidence type="ECO:0000313" key="3">
    <source>
        <dbReference type="Proteomes" id="UP000094936"/>
    </source>
</evidence>
<keyword evidence="3" id="KW-1185">Reference proteome</keyword>
<dbReference type="Proteomes" id="UP000094936">
    <property type="component" value="Unassembled WGS sequence"/>
</dbReference>
<accession>A0A1C3ERK9</accession>
<evidence type="ECO:0000313" key="2">
    <source>
        <dbReference type="EMBL" id="ODA35854.1"/>
    </source>
</evidence>
<feature type="compositionally biased region" description="Polar residues" evidence="1">
    <location>
        <begin position="20"/>
        <end position="31"/>
    </location>
</feature>
<dbReference type="OrthoDB" id="5903961at2"/>
<organism evidence="2 3">
    <name type="scientific">Veronia pacifica</name>
    <dbReference type="NCBI Taxonomy" id="1080227"/>
    <lineage>
        <taxon>Bacteria</taxon>
        <taxon>Pseudomonadati</taxon>
        <taxon>Pseudomonadota</taxon>
        <taxon>Gammaproteobacteria</taxon>
        <taxon>Vibrionales</taxon>
        <taxon>Vibrionaceae</taxon>
        <taxon>Veronia</taxon>
    </lineage>
</organism>